<dbReference type="AlphaFoldDB" id="A0A9D4UN06"/>
<organism evidence="1 2">
    <name type="scientific">Adiantum capillus-veneris</name>
    <name type="common">Maidenhair fern</name>
    <dbReference type="NCBI Taxonomy" id="13818"/>
    <lineage>
        <taxon>Eukaryota</taxon>
        <taxon>Viridiplantae</taxon>
        <taxon>Streptophyta</taxon>
        <taxon>Embryophyta</taxon>
        <taxon>Tracheophyta</taxon>
        <taxon>Polypodiopsida</taxon>
        <taxon>Polypodiidae</taxon>
        <taxon>Polypodiales</taxon>
        <taxon>Pteridineae</taxon>
        <taxon>Pteridaceae</taxon>
        <taxon>Vittarioideae</taxon>
        <taxon>Adiantum</taxon>
    </lineage>
</organism>
<gene>
    <name evidence="1" type="ORF">GOP47_0014932</name>
</gene>
<proteinExistence type="predicted"/>
<keyword evidence="2" id="KW-1185">Reference proteome</keyword>
<name>A0A9D4UN06_ADICA</name>
<dbReference type="Proteomes" id="UP000886520">
    <property type="component" value="Chromosome 14"/>
</dbReference>
<evidence type="ECO:0000313" key="1">
    <source>
        <dbReference type="EMBL" id="KAI5070589.1"/>
    </source>
</evidence>
<sequence length="88" mass="10410">MLLPHQFSIDDKSQARSQDMETSTCLIQKGDFLQMLSLIYQMKDSFFCRNCAFHFTTFHLFMSTFCTQNTILLNPTMRRDRAEEEDIV</sequence>
<dbReference type="EMBL" id="JABFUD020000014">
    <property type="protein sequence ID" value="KAI5070589.1"/>
    <property type="molecule type" value="Genomic_DNA"/>
</dbReference>
<protein>
    <submittedName>
        <fullName evidence="1">Uncharacterized protein</fullName>
    </submittedName>
</protein>
<evidence type="ECO:0000313" key="2">
    <source>
        <dbReference type="Proteomes" id="UP000886520"/>
    </source>
</evidence>
<comment type="caution">
    <text evidence="1">The sequence shown here is derived from an EMBL/GenBank/DDBJ whole genome shotgun (WGS) entry which is preliminary data.</text>
</comment>
<accession>A0A9D4UN06</accession>
<reference evidence="1" key="1">
    <citation type="submission" date="2021-01" db="EMBL/GenBank/DDBJ databases">
        <title>Adiantum capillus-veneris genome.</title>
        <authorList>
            <person name="Fang Y."/>
            <person name="Liao Q."/>
        </authorList>
    </citation>
    <scope>NUCLEOTIDE SEQUENCE</scope>
    <source>
        <strain evidence="1">H3</strain>
        <tissue evidence="1">Leaf</tissue>
    </source>
</reference>